<dbReference type="Pfam" id="PF03788">
    <property type="entry name" value="LrgA"/>
    <property type="match status" value="1"/>
</dbReference>
<keyword evidence="3 6" id="KW-0812">Transmembrane</keyword>
<dbReference type="PANTHER" id="PTHR33931:SF2">
    <property type="entry name" value="HOLIN-LIKE PROTEIN CIDA"/>
    <property type="match status" value="1"/>
</dbReference>
<accession>A0A840PLJ3</accession>
<comment type="subcellular location">
    <subcellularLocation>
        <location evidence="1">Cell membrane</location>
        <topology evidence="1">Multi-pass membrane protein</topology>
    </subcellularLocation>
</comment>
<evidence type="ECO:0000256" key="4">
    <source>
        <dbReference type="ARBA" id="ARBA00022989"/>
    </source>
</evidence>
<feature type="transmembrane region" description="Helical" evidence="6">
    <location>
        <begin position="103"/>
        <end position="126"/>
    </location>
</feature>
<reference evidence="7 8" key="1">
    <citation type="submission" date="2020-08" db="EMBL/GenBank/DDBJ databases">
        <title>Genomic Encyclopedia of Type Strains, Phase IV (KMG-IV): sequencing the most valuable type-strain genomes for metagenomic binning, comparative biology and taxonomic classification.</title>
        <authorList>
            <person name="Goeker M."/>
        </authorList>
    </citation>
    <scope>NUCLEOTIDE SEQUENCE [LARGE SCALE GENOMIC DNA]</scope>
    <source>
        <strain evidence="7 8">DSM 10633</strain>
    </source>
</reference>
<evidence type="ECO:0000256" key="2">
    <source>
        <dbReference type="ARBA" id="ARBA00022475"/>
    </source>
</evidence>
<dbReference type="EMBL" id="JACHGZ010000018">
    <property type="protein sequence ID" value="MBB5149285.1"/>
    <property type="molecule type" value="Genomic_DNA"/>
</dbReference>
<proteinExistence type="predicted"/>
<dbReference type="AlphaFoldDB" id="A0A840PLJ3"/>
<evidence type="ECO:0000256" key="6">
    <source>
        <dbReference type="SAM" id="Phobius"/>
    </source>
</evidence>
<name>A0A840PLJ3_URETH</name>
<keyword evidence="5 6" id="KW-0472">Membrane</keyword>
<evidence type="ECO:0000256" key="5">
    <source>
        <dbReference type="ARBA" id="ARBA00023136"/>
    </source>
</evidence>
<gene>
    <name evidence="7" type="ORF">HNR36_001675</name>
</gene>
<evidence type="ECO:0000256" key="1">
    <source>
        <dbReference type="ARBA" id="ARBA00004651"/>
    </source>
</evidence>
<dbReference type="GO" id="GO:0005886">
    <property type="term" value="C:plasma membrane"/>
    <property type="evidence" value="ECO:0007669"/>
    <property type="project" value="UniProtKB-SubCell"/>
</dbReference>
<keyword evidence="2" id="KW-1003">Cell membrane</keyword>
<protein>
    <submittedName>
        <fullName evidence="7">Holin-like protein</fullName>
    </submittedName>
</protein>
<evidence type="ECO:0000313" key="8">
    <source>
        <dbReference type="Proteomes" id="UP000557217"/>
    </source>
</evidence>
<keyword evidence="4 6" id="KW-1133">Transmembrane helix</keyword>
<feature type="transmembrane region" description="Helical" evidence="6">
    <location>
        <begin position="42"/>
        <end position="60"/>
    </location>
</feature>
<evidence type="ECO:0000313" key="7">
    <source>
        <dbReference type="EMBL" id="MBB5149285.1"/>
    </source>
</evidence>
<feature type="transmembrane region" description="Helical" evidence="6">
    <location>
        <begin position="16"/>
        <end position="36"/>
    </location>
</feature>
<comment type="caution">
    <text evidence="7">The sequence shown here is derived from an EMBL/GenBank/DDBJ whole genome shotgun (WGS) entry which is preliminary data.</text>
</comment>
<dbReference type="Proteomes" id="UP000557217">
    <property type="component" value="Unassembled WGS sequence"/>
</dbReference>
<feature type="transmembrane region" description="Helical" evidence="6">
    <location>
        <begin position="72"/>
        <end position="91"/>
    </location>
</feature>
<sequence length="151" mass="17138">MSLEKGFPFSNDSMRVVRIIAQILILYIFYYAGVLIGNLTKLPLPASVIGLVLLFICLQLKWIKVDYIKDGASFLIGFMMLFFIPPMIGIINYPELFSLSGSLLMASVIVSTLFVLITTSLICQWIEKKELAMKEKKEKGEMDHASKYIHH</sequence>
<dbReference type="RefSeq" id="WP_016837569.1">
    <property type="nucleotide sequence ID" value="NZ_JAAXPW010000020.1"/>
</dbReference>
<keyword evidence="8" id="KW-1185">Reference proteome</keyword>
<dbReference type="PANTHER" id="PTHR33931">
    <property type="entry name" value="HOLIN-LIKE PROTEIN CIDA-RELATED"/>
    <property type="match status" value="1"/>
</dbReference>
<dbReference type="InterPro" id="IPR005538">
    <property type="entry name" value="LrgA/CidA"/>
</dbReference>
<evidence type="ECO:0000256" key="3">
    <source>
        <dbReference type="ARBA" id="ARBA00022692"/>
    </source>
</evidence>
<organism evidence="7 8">
    <name type="scientific">Ureibacillus thermosphaericus</name>
    <dbReference type="NCBI Taxonomy" id="51173"/>
    <lineage>
        <taxon>Bacteria</taxon>
        <taxon>Bacillati</taxon>
        <taxon>Bacillota</taxon>
        <taxon>Bacilli</taxon>
        <taxon>Bacillales</taxon>
        <taxon>Caryophanaceae</taxon>
        <taxon>Ureibacillus</taxon>
    </lineage>
</organism>